<feature type="chain" id="PRO_5027010484" description="Ionotropic glutamate receptor C-terminal domain-containing protein" evidence="10">
    <location>
        <begin position="22"/>
        <end position="648"/>
    </location>
</feature>
<dbReference type="PANTHER" id="PTHR42643">
    <property type="entry name" value="IONOTROPIC RECEPTOR 20A-RELATED"/>
    <property type="match status" value="1"/>
</dbReference>
<keyword evidence="13" id="KW-1185">Reference proteome</keyword>
<dbReference type="InParanoid" id="A0A6L2Q7X9"/>
<sequence length="648" mass="73944">MTPVRILHWIILLERFLRVNCVPLHSPGDTTVFERHLLKGIVNIGVKYFTNGSSLLILTADAWCNNTLQNRLQDSVFRDIHAVTNWPVLAFNTNSSASVTGKTATKHDAVILLLNEDDTSYEDDVLERMLRTLSTYWFWNPRARYVIASTAAPSSTHGQHEAAVSVLNHSYGFGILNVIFLVKEPVERNNSKTISEPLAIDIFTLPQHGLEKNGSGIFDVTFLDRWVSQEGRTDAGFSSNVCLFRSQPITDMRGRTVKMFYMEWPPFVMSSHKSDSAIPMLYDEGLEVRLIKTVAEHTNFTLVLRIPKPGLKAEGVFGAQWLKADRSDSLDATWTHSTGAVAWFVPREREIPRWQRLIKIFNPSFWLLVFFVYLLSSLIFWVLGNIQSRDKETASFRNVILIFMNTLCMTLSVSVSKKPKQLRSQMLFLLCSLYCMQINNAYQSSLIAFLTNPGHLQPINDIDSLLESGVELGIQSGLQNSFNDTSDPRNKHILKSHIECNAGNIDKCLKRMAYEGDLAVAGGRRGIEFLAHTKYKKNGRPLYLPFEDNILDGYLVIYLRKGSILLERINSIVLRLQNAGIIDKWVNDIRRKFSQHFDKALFEDELCVLTLAHLEGAFYLLFFGIFVSVTVWLLEIIHHFFGHRFRKE</sequence>
<accession>A0A6L2Q7X9</accession>
<dbReference type="InterPro" id="IPR001320">
    <property type="entry name" value="Iontro_rcpt_C"/>
</dbReference>
<protein>
    <recommendedName>
        <fullName evidence="11">Ionotropic glutamate receptor C-terminal domain-containing protein</fullName>
    </recommendedName>
</protein>
<keyword evidence="4 9" id="KW-0812">Transmembrane</keyword>
<evidence type="ECO:0000256" key="3">
    <source>
        <dbReference type="ARBA" id="ARBA00022475"/>
    </source>
</evidence>
<comment type="similarity">
    <text evidence="2">Belongs to the glutamate-gated ion channel (TC 1.A.10.1) family.</text>
</comment>
<evidence type="ECO:0000256" key="6">
    <source>
        <dbReference type="ARBA" id="ARBA00023136"/>
    </source>
</evidence>
<dbReference type="Pfam" id="PF00060">
    <property type="entry name" value="Lig_chan"/>
    <property type="match status" value="1"/>
</dbReference>
<evidence type="ECO:0000256" key="2">
    <source>
        <dbReference type="ARBA" id="ARBA00008685"/>
    </source>
</evidence>
<evidence type="ECO:0000313" key="13">
    <source>
        <dbReference type="Proteomes" id="UP000502823"/>
    </source>
</evidence>
<comment type="caution">
    <text evidence="12">The sequence shown here is derived from an EMBL/GenBank/DDBJ whole genome shotgun (WGS) entry which is preliminary data.</text>
</comment>
<reference evidence="13" key="1">
    <citation type="submission" date="2020-01" db="EMBL/GenBank/DDBJ databases">
        <title>Draft genome sequence of the Termite Coptotermes fromosanus.</title>
        <authorList>
            <person name="Itakura S."/>
            <person name="Yosikawa Y."/>
            <person name="Umezawa K."/>
        </authorList>
    </citation>
    <scope>NUCLEOTIDE SEQUENCE [LARGE SCALE GENOMIC DNA]</scope>
</reference>
<dbReference type="GO" id="GO:0050906">
    <property type="term" value="P:detection of stimulus involved in sensory perception"/>
    <property type="evidence" value="ECO:0007669"/>
    <property type="project" value="UniProtKB-ARBA"/>
</dbReference>
<evidence type="ECO:0000256" key="1">
    <source>
        <dbReference type="ARBA" id="ARBA00004651"/>
    </source>
</evidence>
<dbReference type="Gene3D" id="1.10.287.70">
    <property type="match status" value="1"/>
</dbReference>
<proteinExistence type="inferred from homology"/>
<dbReference type="AlphaFoldDB" id="A0A6L2Q7X9"/>
<feature type="domain" description="Ionotropic glutamate receptor C-terminal" evidence="11">
    <location>
        <begin position="364"/>
        <end position="625"/>
    </location>
</feature>
<gene>
    <name evidence="12" type="ORF">Cfor_05893</name>
</gene>
<dbReference type="EMBL" id="BLKM01000834">
    <property type="protein sequence ID" value="GFG38918.1"/>
    <property type="molecule type" value="Genomic_DNA"/>
</dbReference>
<feature type="transmembrane region" description="Helical" evidence="9">
    <location>
        <begin position="617"/>
        <end position="637"/>
    </location>
</feature>
<feature type="transmembrane region" description="Helical" evidence="9">
    <location>
        <begin position="365"/>
        <end position="384"/>
    </location>
</feature>
<name>A0A6L2Q7X9_COPFO</name>
<evidence type="ECO:0000256" key="10">
    <source>
        <dbReference type="SAM" id="SignalP"/>
    </source>
</evidence>
<feature type="transmembrane region" description="Helical" evidence="9">
    <location>
        <begin position="396"/>
        <end position="415"/>
    </location>
</feature>
<feature type="signal peptide" evidence="10">
    <location>
        <begin position="1"/>
        <end position="21"/>
    </location>
</feature>
<evidence type="ECO:0000259" key="11">
    <source>
        <dbReference type="Pfam" id="PF00060"/>
    </source>
</evidence>
<keyword evidence="7" id="KW-0675">Receptor</keyword>
<organism evidence="12 13">
    <name type="scientific">Coptotermes formosanus</name>
    <name type="common">Formosan subterranean termite</name>
    <dbReference type="NCBI Taxonomy" id="36987"/>
    <lineage>
        <taxon>Eukaryota</taxon>
        <taxon>Metazoa</taxon>
        <taxon>Ecdysozoa</taxon>
        <taxon>Arthropoda</taxon>
        <taxon>Hexapoda</taxon>
        <taxon>Insecta</taxon>
        <taxon>Pterygota</taxon>
        <taxon>Neoptera</taxon>
        <taxon>Polyneoptera</taxon>
        <taxon>Dictyoptera</taxon>
        <taxon>Blattodea</taxon>
        <taxon>Blattoidea</taxon>
        <taxon>Termitoidae</taxon>
        <taxon>Rhinotermitidae</taxon>
        <taxon>Coptotermes</taxon>
    </lineage>
</organism>
<dbReference type="Proteomes" id="UP000502823">
    <property type="component" value="Unassembled WGS sequence"/>
</dbReference>
<evidence type="ECO:0000313" key="12">
    <source>
        <dbReference type="EMBL" id="GFG38918.1"/>
    </source>
</evidence>
<evidence type="ECO:0000256" key="4">
    <source>
        <dbReference type="ARBA" id="ARBA00022692"/>
    </source>
</evidence>
<evidence type="ECO:0000256" key="7">
    <source>
        <dbReference type="ARBA" id="ARBA00023170"/>
    </source>
</evidence>
<dbReference type="OrthoDB" id="6506757at2759"/>
<keyword evidence="10" id="KW-0732">Signal</keyword>
<comment type="subcellular location">
    <subcellularLocation>
        <location evidence="1">Cell membrane</location>
        <topology evidence="1">Multi-pass membrane protein</topology>
    </subcellularLocation>
</comment>
<dbReference type="GO" id="GO:0015276">
    <property type="term" value="F:ligand-gated monoatomic ion channel activity"/>
    <property type="evidence" value="ECO:0007669"/>
    <property type="project" value="InterPro"/>
</dbReference>
<evidence type="ECO:0000256" key="8">
    <source>
        <dbReference type="ARBA" id="ARBA00023180"/>
    </source>
</evidence>
<dbReference type="GO" id="GO:0005886">
    <property type="term" value="C:plasma membrane"/>
    <property type="evidence" value="ECO:0007669"/>
    <property type="project" value="UniProtKB-SubCell"/>
</dbReference>
<keyword evidence="6 9" id="KW-0472">Membrane</keyword>
<keyword evidence="5 9" id="KW-1133">Transmembrane helix</keyword>
<keyword evidence="8" id="KW-0325">Glycoprotein</keyword>
<dbReference type="FunCoup" id="A0A6L2Q7X9">
    <property type="interactions" value="42"/>
</dbReference>
<evidence type="ECO:0000256" key="5">
    <source>
        <dbReference type="ARBA" id="ARBA00022989"/>
    </source>
</evidence>
<keyword evidence="3" id="KW-1003">Cell membrane</keyword>
<evidence type="ECO:0000256" key="9">
    <source>
        <dbReference type="SAM" id="Phobius"/>
    </source>
</evidence>
<dbReference type="PANTHER" id="PTHR42643:SF30">
    <property type="entry name" value="IONOTROPIC RECEPTOR 40A-RELATED"/>
    <property type="match status" value="1"/>
</dbReference>
<dbReference type="InterPro" id="IPR052192">
    <property type="entry name" value="Insect_Ionotropic_Sensory_Rcpt"/>
</dbReference>
<dbReference type="SUPFAM" id="SSF53850">
    <property type="entry name" value="Periplasmic binding protein-like II"/>
    <property type="match status" value="1"/>
</dbReference>